<dbReference type="AlphaFoldDB" id="A0A6G9YBK8"/>
<dbReference type="KEGG" id="nah:F5544_13615"/>
<dbReference type="RefSeq" id="WP_167473559.1">
    <property type="nucleotide sequence ID" value="NZ_CP046172.1"/>
</dbReference>
<evidence type="ECO:0000313" key="3">
    <source>
        <dbReference type="Proteomes" id="UP000503540"/>
    </source>
</evidence>
<organism evidence="2 3">
    <name type="scientific">Nocardia arthritidis</name>
    <dbReference type="NCBI Taxonomy" id="228602"/>
    <lineage>
        <taxon>Bacteria</taxon>
        <taxon>Bacillati</taxon>
        <taxon>Actinomycetota</taxon>
        <taxon>Actinomycetes</taxon>
        <taxon>Mycobacteriales</taxon>
        <taxon>Nocardiaceae</taxon>
        <taxon>Nocardia</taxon>
    </lineage>
</organism>
<dbReference type="InterPro" id="IPR010427">
    <property type="entry name" value="DUF1023"/>
</dbReference>
<protein>
    <recommendedName>
        <fullName evidence="1">DUF1023 domain-containing protein</fullName>
    </recommendedName>
</protein>
<dbReference type="Pfam" id="PF06259">
    <property type="entry name" value="Abhydrolase_8"/>
    <property type="match status" value="1"/>
</dbReference>
<evidence type="ECO:0000313" key="2">
    <source>
        <dbReference type="EMBL" id="QIS10611.1"/>
    </source>
</evidence>
<sequence>MATVAEIIATNPGALAAIAQSLTDKNRNVSKAMDQMRRDVDTAMDLWRGDAAAKASAKGMATHLKGSHITTAIDSQIEAIDLASRTLTSAHDTVVDWNKQAGTAGCAVAPDGHVTPPTIFRPTALDTSKMSPTELNIVSALLLAQASADEKARTIESHLLPAVRDFNDSDTAAAAALNKATDTVADLVHDPKSADNLPPDFQPILDMARGGHLPYQDDPRKFHEWWSGLTPAEKDKLAEINPQIGNIDGMPAVDRDHYNRLLLADLRAKGGPGKAGYDAVAGQLDGKDRFLLHLDDKGRAAIAINNPDTAANISTFVPGTGSKLEGIAGDMGRCERMLTQAKRAGAPDNTSVVCWYGYNAPPEIPDARDAAYAKAGAPALDSFQNGLRASHDGAPSYNTVVGHSYGTTLIGWAASKGNSLDADNVALVASPGTTVYRASDLNLTGVPHDQVAQHVWATTSRFDPIHLEAHERGTLKGLAWVAQNPVAAVVAPPVAASEVIDDYKKNPVGHYGTDPANAAYGGRTFTSDTVSPDKAHSAYWDIDNEGKPDERPNEALRNLGYLIANKPDQVH</sequence>
<dbReference type="InterPro" id="IPR036689">
    <property type="entry name" value="ESAT-6-like_sf"/>
</dbReference>
<dbReference type="InterPro" id="IPR029058">
    <property type="entry name" value="AB_hydrolase_fold"/>
</dbReference>
<evidence type="ECO:0000259" key="1">
    <source>
        <dbReference type="Pfam" id="PF06259"/>
    </source>
</evidence>
<dbReference type="Proteomes" id="UP000503540">
    <property type="component" value="Chromosome"/>
</dbReference>
<keyword evidence="3" id="KW-1185">Reference proteome</keyword>
<accession>A0A6G9YBK8</accession>
<dbReference type="EMBL" id="CP046172">
    <property type="protein sequence ID" value="QIS10611.1"/>
    <property type="molecule type" value="Genomic_DNA"/>
</dbReference>
<feature type="domain" description="DUF1023" evidence="1">
    <location>
        <begin position="296"/>
        <end position="465"/>
    </location>
</feature>
<name>A0A6G9YBK8_9NOCA</name>
<dbReference type="SUPFAM" id="SSF140453">
    <property type="entry name" value="EsxAB dimer-like"/>
    <property type="match status" value="1"/>
</dbReference>
<dbReference type="SUPFAM" id="SSF53474">
    <property type="entry name" value="alpha/beta-Hydrolases"/>
    <property type="match status" value="1"/>
</dbReference>
<reference evidence="2 3" key="1">
    <citation type="journal article" date="2019" name="ACS Chem. Biol.">
        <title>Identification and Mobilization of a Cryptic Antibiotic Biosynthesis Gene Locus from a Human-Pathogenic Nocardia Isolate.</title>
        <authorList>
            <person name="Herisse M."/>
            <person name="Ishida K."/>
            <person name="Porter J.L."/>
            <person name="Howden B."/>
            <person name="Hertweck C."/>
            <person name="Stinear T.P."/>
            <person name="Pidot S.J."/>
        </authorList>
    </citation>
    <scope>NUCLEOTIDE SEQUENCE [LARGE SCALE GENOMIC DNA]</scope>
    <source>
        <strain evidence="2 3">AUSMDU00012717</strain>
    </source>
</reference>
<gene>
    <name evidence="2" type="ORF">F5544_13615</name>
</gene>
<proteinExistence type="predicted"/>